<keyword evidence="4" id="KW-0418">Kinase</keyword>
<dbReference type="Proteomes" id="UP000002009">
    <property type="component" value="Chromosome 5"/>
</dbReference>
<dbReference type="eggNOG" id="KOG0698">
    <property type="taxonomic scope" value="Eukaryota"/>
</dbReference>
<feature type="region of interest" description="Disordered" evidence="6">
    <location>
        <begin position="927"/>
        <end position="965"/>
    </location>
</feature>
<dbReference type="PROSITE" id="PS50011">
    <property type="entry name" value="PROTEIN_KINASE_DOM"/>
    <property type="match status" value="1"/>
</dbReference>
<feature type="region of interest" description="Disordered" evidence="6">
    <location>
        <begin position="1463"/>
        <end position="1491"/>
    </location>
</feature>
<dbReference type="InterPro" id="IPR050205">
    <property type="entry name" value="CDPK_Ser/Thr_kinases"/>
</dbReference>
<dbReference type="PANTHER" id="PTHR24349">
    <property type="entry name" value="SERINE/THREONINE-PROTEIN KINASE"/>
    <property type="match status" value="1"/>
</dbReference>
<dbReference type="CDD" id="cd00143">
    <property type="entry name" value="PP2Cc"/>
    <property type="match status" value="1"/>
</dbReference>
<keyword evidence="10" id="KW-1185">Reference proteome</keyword>
<evidence type="ECO:0000313" key="10">
    <source>
        <dbReference type="Proteomes" id="UP000002009"/>
    </source>
</evidence>
<feature type="region of interest" description="Disordered" evidence="6">
    <location>
        <begin position="301"/>
        <end position="333"/>
    </location>
</feature>
<gene>
    <name evidence="9" type="ORF">MICPUN_58940</name>
</gene>
<dbReference type="Gene3D" id="3.60.40.10">
    <property type="entry name" value="PPM-type phosphatase domain"/>
    <property type="match status" value="1"/>
</dbReference>
<sequence length="1491" mass="158637">MAAVTGGYGTSADGGRGRCSFAVQVPAPCRQPFPLEKASSPRLTPILLTNRSAPFQAAVLKNEDRWLAEPDVQTITALRRSERRAAKARTHGASGVSDNDDAWDDDDDEEDSGDLLACFGVFDGHITSNASSHAKRTMLGTLIANGADAPSSPLETSCVAAFKEVESSFARSQRSLFSACLNPRLSNSAGGTTACVVLLQRRRGGRIPGYKGHHTNAGPSKVADRVDVVAANCGDSGALLVTLPHRRGHGSSDDVGSSARTSSDSLHAAYDAIKYLEDANDANAHAQSAMTRAVVSGEAAAMTRNPSVDSKDEGSGSASALAPGVPPQATTSKVEFKRLTREHNPDDPLEAKRMQDAGARLGRMRDRGKEVGPMRSYPGGLAVSRAIGDLGSPAVICEPECSRVSLPKGGGRLIIASDGLWNAMSDYEAAELAFDATDAEEAARDIILAAMGKRGLHDDTTVLVVDVPPPKEVLESSSSMLPPEKPATPSPTTPERQLSPLHPLMIKRRLSTIHSAAPSPTGSSRRMSGVVLPNGAPLQTIESGEAVGSGRAGKHAGRHLPPPMEVPRRHYEYDVTVRRGLKFDSTAQIDEEGNDAPDTSSDGKRNRGLFACLCGGSDAADDFPDDEFANDHLLDDYDVGKLLGRGQFGSVRIAVAKHGGGGRQPTTDSRSDEEPKFAVKSVAHDGSKRSRQMVRDEVETMMAVSGRHPNLPIVFRVYEETGGRVTHIVTEAYLGGKLLDGIGRRKRFTVGDWESVALQLLGACAFMHSVGVVHRDIKPDNVMLKRLWPEDDKRPPSIVLLDFGAATFARGGKRLELSSAGFEGTKFYAAPEVYKCRSYGAKSDVWSSGVLLMVLLTGTPPNDRLVRVWGDLQKGQLPSMPKGTPGRFISFLKSLLTVDETRRSSAAASLEDHTWLLDGGLRRAERLSGGGSPDHGKFAPPHPRISKGIPPAGPPHRRLSTGDDQELEGTVHRAVFDSVRTEYERAATFILSVVLDPKQTRALVEQLRLGGVENSDSVPASLLEATCWTIGAKEAGIQLELLRAQSFESGLQREAAAAVAEMSARLASPSGYQSPGYNRSPRVSSTGTDGGDEDDDAKMGAKTGARLIAELHNLPESPQTSVRGGTAGLEAAAAAEVSPVEVRLDTESAEGTAPPAGFHSRSGSLDTPSGGIAGARPSSRRASYSQQDSRRTSFSFSAGDSLAVDMSRLLTIADLHARHRKVYEAVALASSSQRTALLTPAFGDDRARLNNAEEETLHQGMLASFLTKAHSSDDDVSRLLSDSRSRGAPPGRQSSLKKAVAAANRAGTGERDDKEATREGTGGTGASDTPSPSRSLRRGSAWMTSNKNDDDDSFGHPSTPRLTFKPRISQGDSSSKAVTGPDGVTRVGGFTVSNDPGFVSPASDKGLGLTDESDGRRNEREGRPLGRTASWWNEEMEGSVHNRHLALDALFKDGFVDRSRSRLALDDEASRSGRHSRASRASSVEGETINE</sequence>
<feature type="compositionally biased region" description="Basic and acidic residues" evidence="6">
    <location>
        <begin position="1308"/>
        <end position="1318"/>
    </location>
</feature>
<dbReference type="Pfam" id="PF00069">
    <property type="entry name" value="Pkinase"/>
    <property type="match status" value="1"/>
</dbReference>
<dbReference type="GO" id="GO:0005524">
    <property type="term" value="F:ATP binding"/>
    <property type="evidence" value="ECO:0007669"/>
    <property type="project" value="UniProtKB-KW"/>
</dbReference>
<feature type="compositionally biased region" description="Polar residues" evidence="6">
    <location>
        <begin position="1070"/>
        <end position="1085"/>
    </location>
</feature>
<evidence type="ECO:0000259" key="8">
    <source>
        <dbReference type="PROSITE" id="PS51746"/>
    </source>
</evidence>
<dbReference type="Pfam" id="PF00481">
    <property type="entry name" value="PP2C"/>
    <property type="match status" value="1"/>
</dbReference>
<dbReference type="InParanoid" id="C1E7A7"/>
<feature type="region of interest" description="Disordered" evidence="6">
    <location>
        <begin position="1135"/>
        <end position="1191"/>
    </location>
</feature>
<dbReference type="InterPro" id="IPR000719">
    <property type="entry name" value="Prot_kinase_dom"/>
</dbReference>
<keyword evidence="1" id="KW-0723">Serine/threonine-protein kinase</keyword>
<evidence type="ECO:0000256" key="5">
    <source>
        <dbReference type="ARBA" id="ARBA00022840"/>
    </source>
</evidence>
<evidence type="ECO:0000256" key="2">
    <source>
        <dbReference type="ARBA" id="ARBA00022679"/>
    </source>
</evidence>
<feature type="region of interest" description="Disordered" evidence="6">
    <location>
        <begin position="85"/>
        <end position="109"/>
    </location>
</feature>
<feature type="region of interest" description="Disordered" evidence="6">
    <location>
        <begin position="1276"/>
        <end position="1427"/>
    </location>
</feature>
<dbReference type="SMART" id="SM00332">
    <property type="entry name" value="PP2Cc"/>
    <property type="match status" value="1"/>
</dbReference>
<evidence type="ECO:0000259" key="7">
    <source>
        <dbReference type="PROSITE" id="PS50011"/>
    </source>
</evidence>
<proteinExistence type="predicted"/>
<accession>C1E7A7</accession>
<evidence type="ECO:0008006" key="11">
    <source>
        <dbReference type="Google" id="ProtNLM"/>
    </source>
</evidence>
<dbReference type="EMBL" id="CP001326">
    <property type="protein sequence ID" value="ACO63573.1"/>
    <property type="molecule type" value="Genomic_DNA"/>
</dbReference>
<dbReference type="Gene3D" id="1.10.510.10">
    <property type="entry name" value="Transferase(Phosphotransferase) domain 1"/>
    <property type="match status" value="1"/>
</dbReference>
<feature type="compositionally biased region" description="Polar residues" evidence="6">
    <location>
        <begin position="1180"/>
        <end position="1191"/>
    </location>
</feature>
<keyword evidence="3" id="KW-0547">Nucleotide-binding</keyword>
<keyword evidence="5" id="KW-0067">ATP-binding</keyword>
<evidence type="ECO:0000313" key="9">
    <source>
        <dbReference type="EMBL" id="ACO63573.1"/>
    </source>
</evidence>
<name>C1E7A7_MICCC</name>
<feature type="compositionally biased region" description="Basic and acidic residues" evidence="6">
    <location>
        <begin position="1276"/>
        <end position="1285"/>
    </location>
</feature>
<feature type="compositionally biased region" description="Acidic residues" evidence="6">
    <location>
        <begin position="98"/>
        <end position="109"/>
    </location>
</feature>
<dbReference type="GO" id="GO:0004674">
    <property type="term" value="F:protein serine/threonine kinase activity"/>
    <property type="evidence" value="ECO:0007669"/>
    <property type="project" value="UniProtKB-KW"/>
</dbReference>
<dbReference type="RefSeq" id="XP_002502315.1">
    <property type="nucleotide sequence ID" value="XM_002502269.1"/>
</dbReference>
<feature type="compositionally biased region" description="Pro residues" evidence="6">
    <location>
        <begin position="483"/>
        <end position="492"/>
    </location>
</feature>
<dbReference type="KEGG" id="mis:MICPUN_58940"/>
<reference evidence="9 10" key="1">
    <citation type="journal article" date="2009" name="Science">
        <title>Green evolution and dynamic adaptations revealed by genomes of the marine picoeukaryotes Micromonas.</title>
        <authorList>
            <person name="Worden A.Z."/>
            <person name="Lee J.H."/>
            <person name="Mock T."/>
            <person name="Rouze P."/>
            <person name="Simmons M.P."/>
            <person name="Aerts A.L."/>
            <person name="Allen A.E."/>
            <person name="Cuvelier M.L."/>
            <person name="Derelle E."/>
            <person name="Everett M.V."/>
            <person name="Foulon E."/>
            <person name="Grimwood J."/>
            <person name="Gundlach H."/>
            <person name="Henrissat B."/>
            <person name="Napoli C."/>
            <person name="McDonald S.M."/>
            <person name="Parker M.S."/>
            <person name="Rombauts S."/>
            <person name="Salamov A."/>
            <person name="Von Dassow P."/>
            <person name="Badger J.H."/>
            <person name="Coutinho P.M."/>
            <person name="Demir E."/>
            <person name="Dubchak I."/>
            <person name="Gentemann C."/>
            <person name="Eikrem W."/>
            <person name="Gready J.E."/>
            <person name="John U."/>
            <person name="Lanier W."/>
            <person name="Lindquist E.A."/>
            <person name="Lucas S."/>
            <person name="Mayer K.F."/>
            <person name="Moreau H."/>
            <person name="Not F."/>
            <person name="Otillar R."/>
            <person name="Panaud O."/>
            <person name="Pangilinan J."/>
            <person name="Paulsen I."/>
            <person name="Piegu B."/>
            <person name="Poliakov A."/>
            <person name="Robbens S."/>
            <person name="Schmutz J."/>
            <person name="Toulza E."/>
            <person name="Wyss T."/>
            <person name="Zelensky A."/>
            <person name="Zhou K."/>
            <person name="Armbrust E.V."/>
            <person name="Bhattacharya D."/>
            <person name="Goodenough U.W."/>
            <person name="Van de Peer Y."/>
            <person name="Grigoriev I.V."/>
        </authorList>
    </citation>
    <scope>NUCLEOTIDE SEQUENCE [LARGE SCALE GENOMIC DNA]</scope>
    <source>
        <strain evidence="10">RCC299 / NOUM17</strain>
    </source>
</reference>
<feature type="domain" description="PPM-type phosphatase" evidence="8">
    <location>
        <begin position="93"/>
        <end position="467"/>
    </location>
</feature>
<dbReference type="PROSITE" id="PS00108">
    <property type="entry name" value="PROTEIN_KINASE_ST"/>
    <property type="match status" value="1"/>
</dbReference>
<dbReference type="SUPFAM" id="SSF81606">
    <property type="entry name" value="PP2C-like"/>
    <property type="match status" value="1"/>
</dbReference>
<dbReference type="InterPro" id="IPR008271">
    <property type="entry name" value="Ser/Thr_kinase_AS"/>
</dbReference>
<feature type="domain" description="Protein kinase" evidence="7">
    <location>
        <begin position="637"/>
        <end position="916"/>
    </location>
</feature>
<dbReference type="GeneID" id="8243976"/>
<dbReference type="InterPro" id="IPR011009">
    <property type="entry name" value="Kinase-like_dom_sf"/>
</dbReference>
<dbReference type="SMART" id="SM00220">
    <property type="entry name" value="S_TKc"/>
    <property type="match status" value="1"/>
</dbReference>
<evidence type="ECO:0000256" key="3">
    <source>
        <dbReference type="ARBA" id="ARBA00022741"/>
    </source>
</evidence>
<dbReference type="InterPro" id="IPR001932">
    <property type="entry name" value="PPM-type_phosphatase-like_dom"/>
</dbReference>
<protein>
    <recommendedName>
        <fullName evidence="11">Protein kinase domain-containing protein</fullName>
    </recommendedName>
</protein>
<dbReference type="SUPFAM" id="SSF56112">
    <property type="entry name" value="Protein kinase-like (PK-like)"/>
    <property type="match status" value="1"/>
</dbReference>
<feature type="region of interest" description="Disordered" evidence="6">
    <location>
        <begin position="472"/>
        <end position="499"/>
    </location>
</feature>
<dbReference type="OMA" id="DESGCAK"/>
<organism evidence="9 10">
    <name type="scientific">Micromonas commoda (strain RCC299 / NOUM17 / CCMP2709)</name>
    <name type="common">Picoplanktonic green alga</name>
    <dbReference type="NCBI Taxonomy" id="296587"/>
    <lineage>
        <taxon>Eukaryota</taxon>
        <taxon>Viridiplantae</taxon>
        <taxon>Chlorophyta</taxon>
        <taxon>Mamiellophyceae</taxon>
        <taxon>Mamiellales</taxon>
        <taxon>Mamiellaceae</taxon>
        <taxon>Micromonas</taxon>
    </lineage>
</organism>
<dbReference type="STRING" id="296587.C1E7A7"/>
<dbReference type="PROSITE" id="PS51746">
    <property type="entry name" value="PPM_2"/>
    <property type="match status" value="1"/>
</dbReference>
<feature type="compositionally biased region" description="Basic and acidic residues" evidence="6">
    <location>
        <begin position="1413"/>
        <end position="1424"/>
    </location>
</feature>
<evidence type="ECO:0000256" key="4">
    <source>
        <dbReference type="ARBA" id="ARBA00022777"/>
    </source>
</evidence>
<evidence type="ECO:0000256" key="6">
    <source>
        <dbReference type="SAM" id="MobiDB-lite"/>
    </source>
</evidence>
<feature type="region of interest" description="Disordered" evidence="6">
    <location>
        <begin position="1068"/>
        <end position="1098"/>
    </location>
</feature>
<feature type="region of interest" description="Disordered" evidence="6">
    <location>
        <begin position="584"/>
        <end position="605"/>
    </location>
</feature>
<keyword evidence="2" id="KW-0808">Transferase</keyword>
<evidence type="ECO:0000256" key="1">
    <source>
        <dbReference type="ARBA" id="ARBA00022527"/>
    </source>
</evidence>
<dbReference type="eggNOG" id="KOG0032">
    <property type="taxonomic scope" value="Eukaryota"/>
</dbReference>
<dbReference type="InterPro" id="IPR036457">
    <property type="entry name" value="PPM-type-like_dom_sf"/>
</dbReference>
<dbReference type="OrthoDB" id="40902at2759"/>